<keyword evidence="4" id="KW-1185">Reference proteome</keyword>
<dbReference type="Proteomes" id="UP001219518">
    <property type="component" value="Unassembled WGS sequence"/>
</dbReference>
<comment type="catalytic activity">
    <reaction evidence="1">
        <text>ATP + H2O = ADP + phosphate + H(+)</text>
        <dbReference type="Rhea" id="RHEA:13065"/>
        <dbReference type="ChEBI" id="CHEBI:15377"/>
        <dbReference type="ChEBI" id="CHEBI:15378"/>
        <dbReference type="ChEBI" id="CHEBI:30616"/>
        <dbReference type="ChEBI" id="CHEBI:43474"/>
        <dbReference type="ChEBI" id="CHEBI:456216"/>
        <dbReference type="EC" id="5.6.2.3"/>
    </reaction>
</comment>
<dbReference type="EMBL" id="JAHWGI010001441">
    <property type="protein sequence ID" value="KAK3932947.1"/>
    <property type="molecule type" value="Genomic_DNA"/>
</dbReference>
<reference evidence="3" key="1">
    <citation type="submission" date="2021-07" db="EMBL/GenBank/DDBJ databases">
        <authorList>
            <person name="Catto M.A."/>
            <person name="Jacobson A."/>
            <person name="Kennedy G."/>
            <person name="Labadie P."/>
            <person name="Hunt B.G."/>
            <person name="Srinivasan R."/>
        </authorList>
    </citation>
    <scope>NUCLEOTIDE SEQUENCE</scope>
    <source>
        <strain evidence="3">PL_HMW_Pooled</strain>
        <tissue evidence="3">Head</tissue>
    </source>
</reference>
<dbReference type="EC" id="5.6.2.3" evidence="1"/>
<keyword evidence="1" id="KW-0227">DNA damage</keyword>
<comment type="cofactor">
    <cofactor evidence="1">
        <name>Mg(2+)</name>
        <dbReference type="ChEBI" id="CHEBI:18420"/>
    </cofactor>
</comment>
<dbReference type="PANTHER" id="PTHR47642">
    <property type="entry name" value="ATP-DEPENDENT DNA HELICASE"/>
    <property type="match status" value="1"/>
</dbReference>
<feature type="domain" description="DNA helicase Pif1-like DEAD-box helicase" evidence="2">
    <location>
        <begin position="354"/>
        <end position="557"/>
    </location>
</feature>
<proteinExistence type="inferred from homology"/>
<dbReference type="Gene3D" id="3.40.50.300">
    <property type="entry name" value="P-loop containing nucleotide triphosphate hydrolases"/>
    <property type="match status" value="1"/>
</dbReference>
<dbReference type="Pfam" id="PF05970">
    <property type="entry name" value="PIF1"/>
    <property type="match status" value="1"/>
</dbReference>
<comment type="caution">
    <text evidence="3">The sequence shown here is derived from an EMBL/GenBank/DDBJ whole genome shotgun (WGS) entry which is preliminary data.</text>
</comment>
<dbReference type="GO" id="GO:0006281">
    <property type="term" value="P:DNA repair"/>
    <property type="evidence" value="ECO:0007669"/>
    <property type="project" value="UniProtKB-KW"/>
</dbReference>
<dbReference type="GO" id="GO:0016787">
    <property type="term" value="F:hydrolase activity"/>
    <property type="evidence" value="ECO:0007669"/>
    <property type="project" value="UniProtKB-KW"/>
</dbReference>
<organism evidence="3 4">
    <name type="scientific">Frankliniella fusca</name>
    <dbReference type="NCBI Taxonomy" id="407009"/>
    <lineage>
        <taxon>Eukaryota</taxon>
        <taxon>Metazoa</taxon>
        <taxon>Ecdysozoa</taxon>
        <taxon>Arthropoda</taxon>
        <taxon>Hexapoda</taxon>
        <taxon>Insecta</taxon>
        <taxon>Pterygota</taxon>
        <taxon>Neoptera</taxon>
        <taxon>Paraneoptera</taxon>
        <taxon>Thysanoptera</taxon>
        <taxon>Terebrantia</taxon>
        <taxon>Thripoidea</taxon>
        <taxon>Thripidae</taxon>
        <taxon>Frankliniella</taxon>
    </lineage>
</organism>
<protein>
    <recommendedName>
        <fullName evidence="1">ATP-dependent DNA helicase</fullName>
        <ecNumber evidence="1">5.6.2.3</ecNumber>
    </recommendedName>
</protein>
<comment type="similarity">
    <text evidence="1">Belongs to the helicase family.</text>
</comment>
<dbReference type="InterPro" id="IPR010285">
    <property type="entry name" value="DNA_helicase_pif1-like_DEAD"/>
</dbReference>
<dbReference type="InterPro" id="IPR051055">
    <property type="entry name" value="PIF1_helicase"/>
</dbReference>
<keyword evidence="1" id="KW-0234">DNA repair</keyword>
<keyword evidence="1 3" id="KW-0347">Helicase</keyword>
<dbReference type="InterPro" id="IPR027417">
    <property type="entry name" value="P-loop_NTPase"/>
</dbReference>
<keyword evidence="1" id="KW-0067">ATP-binding</keyword>
<sequence>MPVLRLFTGVLRRTPTVLRLCSLFSRCTPSSPAVLRVLRLNSCVPQKPELSTPRKYISKSEIKSDHLVEVMKIISEASGDNKTTKYAVQRLYIKACAERDFSAQETCHLLMGLKLYSSGGRDFVTINFNDNNDWRLLKNYDGALSLMEKYQCRSEALDAKCLYNVAKCYMLPSERPRTKEAILQIYPKLSPNCIDPTALDKYYKQQVLLFVPWKSQDQLKGDKTTWKEVYDECKQIIEHNSATISNFNGIQPNREEFEDLQNNNGLSAEEWMAVSAMGPSGNIQVTLGSRDIDTSYNWHESFHSYEKYGRIPDLLSFISRMKNEYKNQSFASLDPDHVTFNEEQQNIIDLLQLQIKLLSDISRTHNRSIPKSAIIQGKAGSGKSLVFAKITKLLSDYLGPQSFLLLGPTGVSAINRNGSTIHSKLLIKTNGTDFAHLNGQQLHAFKKTMANVKFVIIDEFSMVGCEMMHMVDQRLRQGKDQPNEEFGGLFLYMFGDINQLPPVMDGPLYSTNQKSMETIAGKILYDNIDTAFILDNIHRQNDPHFQKILNNISSGNITPDDYKILKTRFTTEVDAAERKRFEDAPHFFPTNENIDPITKSRKPVAKIPAKISTKSKKITMYDQDTLECTLYLSKGSRVILRSNLWVERGLVNGSVGDIVDIIYHPDATPQEDPPPSVLICKFDSYKGPYLTPDLKTIPIGPLQLSHENDNSEKYTVSQFPLCLNYGCTIYKSQRLTMEQAYVQIGIREMRSGLTYVALSRTKQLKGLLLEPFDFSRCMRINKSSAVQKKQNWLATLETKKIILQH</sequence>
<keyword evidence="1" id="KW-0547">Nucleotide-binding</keyword>
<reference evidence="3" key="2">
    <citation type="journal article" date="2023" name="BMC Genomics">
        <title>Pest status, molecular evolution, and epigenetic factors derived from the genome assembly of Frankliniella fusca, a thysanopteran phytovirus vector.</title>
        <authorList>
            <person name="Catto M.A."/>
            <person name="Labadie P.E."/>
            <person name="Jacobson A.L."/>
            <person name="Kennedy G.G."/>
            <person name="Srinivasan R."/>
            <person name="Hunt B.G."/>
        </authorList>
    </citation>
    <scope>NUCLEOTIDE SEQUENCE</scope>
    <source>
        <strain evidence="3">PL_HMW_Pooled</strain>
    </source>
</reference>
<evidence type="ECO:0000313" key="3">
    <source>
        <dbReference type="EMBL" id="KAK3932947.1"/>
    </source>
</evidence>
<dbReference type="GO" id="GO:0043139">
    <property type="term" value="F:5'-3' DNA helicase activity"/>
    <property type="evidence" value="ECO:0007669"/>
    <property type="project" value="UniProtKB-EC"/>
</dbReference>
<dbReference type="GO" id="GO:0005524">
    <property type="term" value="F:ATP binding"/>
    <property type="evidence" value="ECO:0007669"/>
    <property type="project" value="UniProtKB-KW"/>
</dbReference>
<keyword evidence="1" id="KW-0233">DNA recombination</keyword>
<name>A0AAE1LY47_9NEOP</name>
<dbReference type="SUPFAM" id="SSF52540">
    <property type="entry name" value="P-loop containing nucleoside triphosphate hydrolases"/>
    <property type="match status" value="2"/>
</dbReference>
<dbReference type="GO" id="GO:0006310">
    <property type="term" value="P:DNA recombination"/>
    <property type="evidence" value="ECO:0007669"/>
    <property type="project" value="UniProtKB-KW"/>
</dbReference>
<dbReference type="AlphaFoldDB" id="A0AAE1LY47"/>
<dbReference type="GO" id="GO:0000723">
    <property type="term" value="P:telomere maintenance"/>
    <property type="evidence" value="ECO:0007669"/>
    <property type="project" value="InterPro"/>
</dbReference>
<accession>A0AAE1LY47</accession>
<evidence type="ECO:0000259" key="2">
    <source>
        <dbReference type="Pfam" id="PF05970"/>
    </source>
</evidence>
<keyword evidence="1" id="KW-0378">Hydrolase</keyword>
<evidence type="ECO:0000256" key="1">
    <source>
        <dbReference type="RuleBase" id="RU363044"/>
    </source>
</evidence>
<gene>
    <name evidence="3" type="ORF">KUF71_016413</name>
</gene>
<evidence type="ECO:0000313" key="4">
    <source>
        <dbReference type="Proteomes" id="UP001219518"/>
    </source>
</evidence>